<dbReference type="EMBL" id="AFBP01000004">
    <property type="protein sequence ID" value="EGG57643.1"/>
    <property type="molecule type" value="Genomic_DNA"/>
</dbReference>
<gene>
    <name evidence="2" type="ORF">HMPREF9439_00254</name>
</gene>
<evidence type="ECO:0000313" key="3">
    <source>
        <dbReference type="Proteomes" id="UP000005156"/>
    </source>
</evidence>
<proteinExistence type="predicted"/>
<dbReference type="AlphaFoldDB" id="F3QH61"/>
<dbReference type="HOGENOM" id="CLU_2918484_0_0_4"/>
<accession>F3QH61</accession>
<sequence>MFHATPNEISDFPLQTSVEKNNGSTKATKSAINAALGSLPAAEALTTAGEEWLLNIEAVWL</sequence>
<evidence type="ECO:0000256" key="1">
    <source>
        <dbReference type="SAM" id="MobiDB-lite"/>
    </source>
</evidence>
<name>F3QH61_9BURK</name>
<evidence type="ECO:0000313" key="2">
    <source>
        <dbReference type="EMBL" id="EGG57643.1"/>
    </source>
</evidence>
<keyword evidence="3" id="KW-1185">Reference proteome</keyword>
<reference evidence="2 3" key="1">
    <citation type="submission" date="2011-02" db="EMBL/GenBank/DDBJ databases">
        <authorList>
            <person name="Weinstock G."/>
            <person name="Sodergren E."/>
            <person name="Clifton S."/>
            <person name="Fulton L."/>
            <person name="Fulton B."/>
            <person name="Courtney L."/>
            <person name="Fronick C."/>
            <person name="Harrison M."/>
            <person name="Strong C."/>
            <person name="Farmer C."/>
            <person name="Delahaunty K."/>
            <person name="Markovic C."/>
            <person name="Hall O."/>
            <person name="Minx P."/>
            <person name="Tomlinson C."/>
            <person name="Mitreva M."/>
            <person name="Hou S."/>
            <person name="Chen J."/>
            <person name="Wollam A."/>
            <person name="Pepin K.H."/>
            <person name="Johnson M."/>
            <person name="Bhonagiri V."/>
            <person name="Zhang X."/>
            <person name="Suruliraj S."/>
            <person name="Warren W."/>
            <person name="Chinwalla A."/>
            <person name="Mardis E.R."/>
            <person name="Wilson R.K."/>
        </authorList>
    </citation>
    <scope>NUCLEOTIDE SEQUENCE [LARGE SCALE GENOMIC DNA]</scope>
    <source>
        <strain evidence="2 3">YIT 11859</strain>
    </source>
</reference>
<feature type="region of interest" description="Disordered" evidence="1">
    <location>
        <begin position="1"/>
        <end position="23"/>
    </location>
</feature>
<comment type="caution">
    <text evidence="2">The sequence shown here is derived from an EMBL/GenBank/DDBJ whole genome shotgun (WGS) entry which is preliminary data.</text>
</comment>
<organism evidence="2 3">
    <name type="scientific">Parasutterella excrementihominis YIT 11859</name>
    <dbReference type="NCBI Taxonomy" id="762966"/>
    <lineage>
        <taxon>Bacteria</taxon>
        <taxon>Pseudomonadati</taxon>
        <taxon>Pseudomonadota</taxon>
        <taxon>Betaproteobacteria</taxon>
        <taxon>Burkholderiales</taxon>
        <taxon>Sutterellaceae</taxon>
        <taxon>Parasutterella</taxon>
    </lineage>
</organism>
<protein>
    <submittedName>
        <fullName evidence="2">Uncharacterized protein</fullName>
    </submittedName>
</protein>
<feature type="compositionally biased region" description="Polar residues" evidence="1">
    <location>
        <begin position="13"/>
        <end position="23"/>
    </location>
</feature>
<dbReference type="Proteomes" id="UP000005156">
    <property type="component" value="Unassembled WGS sequence"/>
</dbReference>